<evidence type="ECO:0000256" key="5">
    <source>
        <dbReference type="SAM" id="MobiDB-lite"/>
    </source>
</evidence>
<dbReference type="Gene3D" id="3.90.1300.10">
    <property type="entry name" value="Amidase signature (AS) domain"/>
    <property type="match status" value="1"/>
</dbReference>
<comment type="caution">
    <text evidence="7">The sequence shown here is derived from an EMBL/GenBank/DDBJ whole genome shotgun (WGS) entry which is preliminary data.</text>
</comment>
<name>A0A559M5S6_9HELO</name>
<dbReference type="InterPro" id="IPR036928">
    <property type="entry name" value="AS_sf"/>
</dbReference>
<comment type="similarity">
    <text evidence="2">Belongs to the amidase family.</text>
</comment>
<dbReference type="PROSITE" id="PS51471">
    <property type="entry name" value="FE2OG_OXY"/>
    <property type="match status" value="1"/>
</dbReference>
<accession>A0A559M5S6</accession>
<dbReference type="PROSITE" id="PS00571">
    <property type="entry name" value="AMIDASES"/>
    <property type="match status" value="1"/>
</dbReference>
<dbReference type="InterPro" id="IPR005123">
    <property type="entry name" value="Oxoglu/Fe-dep_dioxygenase_dom"/>
</dbReference>
<feature type="domain" description="Fe2OG dioxygenase" evidence="6">
    <location>
        <begin position="240"/>
        <end position="343"/>
    </location>
</feature>
<keyword evidence="4" id="KW-0378">Hydrolase</keyword>
<feature type="compositionally biased region" description="Basic and acidic residues" evidence="5">
    <location>
        <begin position="12"/>
        <end position="22"/>
    </location>
</feature>
<dbReference type="EC" id="3.5.1.4" evidence="3"/>
<dbReference type="PANTHER" id="PTHR46072">
    <property type="entry name" value="AMIDASE-RELATED-RELATED"/>
    <property type="match status" value="1"/>
</dbReference>
<evidence type="ECO:0000256" key="4">
    <source>
        <dbReference type="ARBA" id="ARBA00022801"/>
    </source>
</evidence>
<protein>
    <recommendedName>
        <fullName evidence="3">amidase</fullName>
        <ecNumber evidence="3">3.5.1.4</ecNumber>
    </recommendedName>
</protein>
<dbReference type="Pfam" id="PF01425">
    <property type="entry name" value="Amidase"/>
    <property type="match status" value="1"/>
</dbReference>
<evidence type="ECO:0000313" key="8">
    <source>
        <dbReference type="Proteomes" id="UP000315522"/>
    </source>
</evidence>
<comment type="catalytic activity">
    <reaction evidence="1">
        <text>a monocarboxylic acid amide + H2O = a monocarboxylate + NH4(+)</text>
        <dbReference type="Rhea" id="RHEA:12020"/>
        <dbReference type="ChEBI" id="CHEBI:15377"/>
        <dbReference type="ChEBI" id="CHEBI:28938"/>
        <dbReference type="ChEBI" id="CHEBI:35757"/>
        <dbReference type="ChEBI" id="CHEBI:83628"/>
        <dbReference type="EC" id="3.5.1.4"/>
    </reaction>
</comment>
<feature type="region of interest" description="Disordered" evidence="5">
    <location>
        <begin position="1"/>
        <end position="22"/>
    </location>
</feature>
<proteinExistence type="inferred from homology"/>
<dbReference type="Gene3D" id="2.60.120.590">
    <property type="entry name" value="Alpha-ketoglutarate-dependent dioxygenase AlkB-like"/>
    <property type="match status" value="1"/>
</dbReference>
<dbReference type="EMBL" id="QGML01001812">
    <property type="protein sequence ID" value="TVY88311.1"/>
    <property type="molecule type" value="Genomic_DNA"/>
</dbReference>
<keyword evidence="8" id="KW-1185">Reference proteome</keyword>
<sequence>MGSIADTLPNPERLDPHEAPPQKLKEIYKSWTGATAITPERLKNEVLDTESLKANAGTGTEGISPEVLGKHFGQFLANNAFQTDTSEGSGSENASLAVSTNDINMAALKATAHDIKKIPGLMVFPSLLPPSVQQSLLSGLLHRELSNPENQTNLHLHHTITYPPSKASFFSTDPEDCPHLPKDHATHKPLSNRAVLEKGLHWVTLGGQYDWTNKEYPKGTPPTFPPPTAHLIYSLFPYTNPQAAILNIYTPKDKLSLHRDVSEAVDRGLVSISLGCSALFVIGLRDKTSGELHHETILLRSGDVLYMNGESRYAWHGVPKILQAKTKRDSVNALIPLAWRLPSPIPPVTEQRDITGKYIQQFLSPREVEITETDAVGIVKQTTVGSWTALEVTEAFCHRAALAHQMVNCLHEIFFEAALSDARKLDEYYVKNGKPVGPLHGLPVSLKDQFHVKGVETTMGYVGWINTFEGRTGTGKERVFESQLASTLRRLGAILYVKTAVPHTLMAGETINNIITYTWNPTNRFLTCGGSSGGEGALISLKGSPVGFGTDIGGSIRIPAAFNGLYGIRPSSGRLPYEGMANSMDGQNSILSVVGPLATSVGALKLVIKGVLSQEPWLHDPLVVEIPWRDEQEKAVFDIVKAGGGGRLAFGFMKGDGAVNLQPPVRRAIDIVLKTAEKLGHKIVDWEPPSHQKGLDLAFKTWVFDGGADVHAAFALSGEPMSGLVASTYGTLKQQYTASQIAAVNVGKRAYQKEYMDYWNSTSALTGTGRPVDAVIAPVAPFAAARPDMYSYYVLSEEDVTAKLMMPGFSTIVNILDYSTSVLPVTKADKNIDVVDVGYVPLNAQDEKVHLAYDPEIFDGAHVSVQIIGRRFQEEKVLALTEILGDALGNHVV</sequence>
<evidence type="ECO:0000313" key="7">
    <source>
        <dbReference type="EMBL" id="TVY88311.1"/>
    </source>
</evidence>
<dbReference type="SUPFAM" id="SSF75304">
    <property type="entry name" value="Amidase signature (AS) enzymes"/>
    <property type="match status" value="1"/>
</dbReference>
<organism evidence="7 8">
    <name type="scientific">Lachnellula willkommii</name>
    <dbReference type="NCBI Taxonomy" id="215461"/>
    <lineage>
        <taxon>Eukaryota</taxon>
        <taxon>Fungi</taxon>
        <taxon>Dikarya</taxon>
        <taxon>Ascomycota</taxon>
        <taxon>Pezizomycotina</taxon>
        <taxon>Leotiomycetes</taxon>
        <taxon>Helotiales</taxon>
        <taxon>Lachnaceae</taxon>
        <taxon>Lachnellula</taxon>
    </lineage>
</organism>
<evidence type="ECO:0000259" key="6">
    <source>
        <dbReference type="PROSITE" id="PS51471"/>
    </source>
</evidence>
<dbReference type="Proteomes" id="UP000315522">
    <property type="component" value="Unassembled WGS sequence"/>
</dbReference>
<gene>
    <name evidence="7" type="primary">amdS_1</name>
    <name evidence="7" type="ORF">LAWI1_G004700</name>
</gene>
<dbReference type="AlphaFoldDB" id="A0A559M5S6"/>
<dbReference type="InterPro" id="IPR027450">
    <property type="entry name" value="AlkB-like"/>
</dbReference>
<reference evidence="7 8" key="1">
    <citation type="submission" date="2018-05" db="EMBL/GenBank/DDBJ databases">
        <title>Genome sequencing and assembly of the regulated plant pathogen Lachnellula willkommii and related sister species for the development of diagnostic species identification markers.</title>
        <authorList>
            <person name="Giroux E."/>
            <person name="Bilodeau G."/>
        </authorList>
    </citation>
    <scope>NUCLEOTIDE SEQUENCE [LARGE SCALE GENOMIC DNA]</scope>
    <source>
        <strain evidence="7 8">CBS 172.35</strain>
    </source>
</reference>
<dbReference type="SUPFAM" id="SSF51197">
    <property type="entry name" value="Clavaminate synthase-like"/>
    <property type="match status" value="1"/>
</dbReference>
<dbReference type="InterPro" id="IPR037151">
    <property type="entry name" value="AlkB-like_sf"/>
</dbReference>
<evidence type="ECO:0000256" key="3">
    <source>
        <dbReference type="ARBA" id="ARBA00012922"/>
    </source>
</evidence>
<evidence type="ECO:0000256" key="1">
    <source>
        <dbReference type="ARBA" id="ARBA00001311"/>
    </source>
</evidence>
<dbReference type="GO" id="GO:0004040">
    <property type="term" value="F:amidase activity"/>
    <property type="evidence" value="ECO:0007669"/>
    <property type="project" value="UniProtKB-EC"/>
</dbReference>
<dbReference type="PANTHER" id="PTHR46072:SF7">
    <property type="entry name" value="AMIDASE"/>
    <property type="match status" value="1"/>
</dbReference>
<evidence type="ECO:0000256" key="2">
    <source>
        <dbReference type="ARBA" id="ARBA00009199"/>
    </source>
</evidence>
<dbReference type="Pfam" id="PF13532">
    <property type="entry name" value="2OG-FeII_Oxy_2"/>
    <property type="match status" value="1"/>
</dbReference>
<dbReference type="InterPro" id="IPR020556">
    <property type="entry name" value="Amidase_CS"/>
</dbReference>
<dbReference type="InterPro" id="IPR023631">
    <property type="entry name" value="Amidase_dom"/>
</dbReference>